<dbReference type="Gene3D" id="3.30.2320.10">
    <property type="entry name" value="hypothetical protein PF0899 domain"/>
    <property type="match status" value="1"/>
</dbReference>
<dbReference type="Gene3D" id="3.30.2400.10">
    <property type="entry name" value="Major capsid protein gp5"/>
    <property type="match status" value="1"/>
</dbReference>
<dbReference type="RefSeq" id="WP_100082849.1">
    <property type="nucleotide sequence ID" value="NZ_NQVN01000024.1"/>
</dbReference>
<evidence type="ECO:0000259" key="2">
    <source>
        <dbReference type="Pfam" id="PF05065"/>
    </source>
</evidence>
<comment type="subcellular location">
    <subcellularLocation>
        <location evidence="1">Virion</location>
    </subcellularLocation>
</comment>
<proteinExistence type="predicted"/>
<dbReference type="NCBIfam" id="TIGR01554">
    <property type="entry name" value="major_cap_HK97"/>
    <property type="match status" value="1"/>
</dbReference>
<dbReference type="InterPro" id="IPR054612">
    <property type="entry name" value="Phage_capsid-like_C"/>
</dbReference>
<gene>
    <name evidence="3" type="ORF">CJ014_22960</name>
</gene>
<reference evidence="3 4" key="1">
    <citation type="submission" date="2017-08" db="EMBL/GenBank/DDBJ databases">
        <title>Pleomorphomonas carboxidotrophicus sp. nov., a new mesophilic hydrogenogenic carboxidotroph.</title>
        <authorList>
            <person name="Esquivel-Elizondo S."/>
            <person name="Krajmalnik-Brown R."/>
            <person name="Maldonado J."/>
        </authorList>
    </citation>
    <scope>NUCLEOTIDE SEQUENCE [LARGE SCALE GENOMIC DNA]</scope>
    <source>
        <strain evidence="3 4">SVCO-16</strain>
    </source>
</reference>
<dbReference type="Pfam" id="PF05065">
    <property type="entry name" value="Phage_capsid"/>
    <property type="match status" value="1"/>
</dbReference>
<protein>
    <submittedName>
        <fullName evidence="3">Phage major capsid protein</fullName>
    </submittedName>
</protein>
<evidence type="ECO:0000313" key="3">
    <source>
        <dbReference type="EMBL" id="PIO96854.1"/>
    </source>
</evidence>
<keyword evidence="4" id="KW-1185">Reference proteome</keyword>
<dbReference type="EMBL" id="NQVN01000024">
    <property type="protein sequence ID" value="PIO96854.1"/>
    <property type="molecule type" value="Genomic_DNA"/>
</dbReference>
<dbReference type="SUPFAM" id="SSF56563">
    <property type="entry name" value="Major capsid protein gp5"/>
    <property type="match status" value="1"/>
</dbReference>
<name>A0A2G9WQA8_9HYPH</name>
<sequence length="415" mass="45377">MSFHTKSAEFRRKNEAIDRADDQASVAEIMQALQQRDEQIKAFATKADSEIKSHGRILEETKSALDKILSEAGGMAARLVEVEQKLAKRAGGGVLQVKSIGEQFTATTDFLDLQKKGKGFARLNLKAVTSITSATTGTGGVGDAIRPDRLADIVRGPDRVMTIRNMLAPGRTASNAIEYVKESGFQNMAAPVAETAAKPQSDLAFDLVTTNVRTIAHWFLASKQVLEDVPALQSYIDTRARYGLAYKEEEQLLSGDGTGQNLHGLIPQATAFDDDLRSVGDTRIDVLRRAILQVRIAEYRASGIVLNPLDWAEIELLKDDSGKYIWSNPTINNGQNLWGLPVVDTNAMPAGKFMVGAFNIAAQVFDREDAAVEVSTEDSDNFRKNMITIRAEERLALAVMRPESFVHGPFVAPTP</sequence>
<dbReference type="OrthoDB" id="637859at2"/>
<organism evidence="3 4">
    <name type="scientific">Pleomorphomonas carboxyditropha</name>
    <dbReference type="NCBI Taxonomy" id="2023338"/>
    <lineage>
        <taxon>Bacteria</taxon>
        <taxon>Pseudomonadati</taxon>
        <taxon>Pseudomonadota</taxon>
        <taxon>Alphaproteobacteria</taxon>
        <taxon>Hyphomicrobiales</taxon>
        <taxon>Pleomorphomonadaceae</taxon>
        <taxon>Pleomorphomonas</taxon>
    </lineage>
</organism>
<evidence type="ECO:0000256" key="1">
    <source>
        <dbReference type="ARBA" id="ARBA00004328"/>
    </source>
</evidence>
<feature type="domain" description="Phage capsid-like C-terminal" evidence="2">
    <location>
        <begin position="142"/>
        <end position="408"/>
    </location>
</feature>
<evidence type="ECO:0000313" key="4">
    <source>
        <dbReference type="Proteomes" id="UP000231070"/>
    </source>
</evidence>
<dbReference type="AlphaFoldDB" id="A0A2G9WQA8"/>
<comment type="caution">
    <text evidence="3">The sequence shown here is derived from an EMBL/GenBank/DDBJ whole genome shotgun (WGS) entry which is preliminary data.</text>
</comment>
<dbReference type="InterPro" id="IPR024455">
    <property type="entry name" value="Phage_capsid"/>
</dbReference>
<accession>A0A2G9WQA8</accession>
<dbReference type="Proteomes" id="UP000231070">
    <property type="component" value="Unassembled WGS sequence"/>
</dbReference>